<evidence type="ECO:0000256" key="14">
    <source>
        <dbReference type="PIRNR" id="PIRNR028810"/>
    </source>
</evidence>
<dbReference type="InterPro" id="IPR016900">
    <property type="entry name" value="Alg10"/>
</dbReference>
<feature type="transmembrane region" description="Helical" evidence="14">
    <location>
        <begin position="425"/>
        <end position="447"/>
    </location>
</feature>
<evidence type="ECO:0000256" key="5">
    <source>
        <dbReference type="ARBA" id="ARBA00018512"/>
    </source>
</evidence>
<evidence type="ECO:0000256" key="7">
    <source>
        <dbReference type="ARBA" id="ARBA00022679"/>
    </source>
</evidence>
<evidence type="ECO:0000256" key="2">
    <source>
        <dbReference type="ARBA" id="ARBA00004922"/>
    </source>
</evidence>
<dbReference type="GO" id="GO:0005783">
    <property type="term" value="C:endoplasmic reticulum"/>
    <property type="evidence" value="ECO:0000318"/>
    <property type="project" value="GO_Central"/>
</dbReference>
<dbReference type="GO" id="GO:0106073">
    <property type="term" value="F:dolichyl pyrophosphate Glc2Man9GlcNAc2 alpha-1,2-glucosyltransferase activity"/>
    <property type="evidence" value="ECO:0000318"/>
    <property type="project" value="GO_Central"/>
</dbReference>
<evidence type="ECO:0000313" key="15">
    <source>
        <dbReference type="EnsemblMetazoa" id="XP_795309"/>
    </source>
</evidence>
<dbReference type="EnsemblMetazoa" id="XM_790216">
    <property type="protein sequence ID" value="XP_795309"/>
    <property type="gene ID" value="LOC590617"/>
</dbReference>
<evidence type="ECO:0000256" key="3">
    <source>
        <dbReference type="ARBA" id="ARBA00010600"/>
    </source>
</evidence>
<evidence type="ECO:0000256" key="12">
    <source>
        <dbReference type="ARBA" id="ARBA00044727"/>
    </source>
</evidence>
<dbReference type="OrthoDB" id="4769at2759"/>
<feature type="transmembrane region" description="Helical" evidence="14">
    <location>
        <begin position="97"/>
        <end position="116"/>
    </location>
</feature>
<dbReference type="PANTHER" id="PTHR12989:SF10">
    <property type="entry name" value="DOL-P-GLC:GLC(2)MAN(9)GLCNAC(2)-PP-DOL ALPHA-1,2-GLUCOSYLTRANSFERASE-RELATED"/>
    <property type="match status" value="1"/>
</dbReference>
<organism evidence="15 16">
    <name type="scientific">Strongylocentrotus purpuratus</name>
    <name type="common">Purple sea urchin</name>
    <dbReference type="NCBI Taxonomy" id="7668"/>
    <lineage>
        <taxon>Eukaryota</taxon>
        <taxon>Metazoa</taxon>
        <taxon>Echinodermata</taxon>
        <taxon>Eleutherozoa</taxon>
        <taxon>Echinozoa</taxon>
        <taxon>Echinoidea</taxon>
        <taxon>Euechinoidea</taxon>
        <taxon>Echinacea</taxon>
        <taxon>Camarodonta</taxon>
        <taxon>Echinidea</taxon>
        <taxon>Strongylocentrotidae</taxon>
        <taxon>Strongylocentrotus</taxon>
    </lineage>
</organism>
<dbReference type="InParanoid" id="A0A7M7REC0"/>
<dbReference type="GeneID" id="590617"/>
<sequence length="464" mass="53216">MAQFSDVFVFFVASLHVAVTLMIFTEVDKTQPLPYMDEVFHIPQAQKYCNGSFGEWDPKITTLPGLYLASVGLLKPVAALLESSLTEICTVTVLRSLNVLFAVGCLFVIYHVLRVIHQPKNRTDEVKIILTAVVLASFPLLYFFVFLYYTDVGSTFFILLAYFFCIRGNHLMASVLAVDAFFFRQTNIVWVVFMAGTTVAQLMDQSAKQKPPVSETVLDALVTAVQRGLIFIGSLTNIFKLAALVWPYGCVTIGFVAFVYINKGIVVGDRSNHEATLNLPQLFYFAAFTAGFSLPLSVSVSKVCRFLKGLIYHPLTYLSITAAMILAVYRCTYVHPFLLADNRHIVFYIWQRVFMRHEYVKFILIPGYIFAGWSIRDSLSHKSELWQLVFFICLLAATIPQQLLEFRYFIIPYLIYRLNLSMRSYLHIITEFILYSVVNIVVLYLFLHKPFYWPNSPEEQRFLW</sequence>
<dbReference type="PANTHER" id="PTHR12989">
    <property type="entry name" value="ALPHA-1,2-GLUCOSYLTRANSFERASE ALG10"/>
    <property type="match status" value="1"/>
</dbReference>
<keyword evidence="16" id="KW-1185">Reference proteome</keyword>
<comment type="similarity">
    <text evidence="3 14">Belongs to the ALG10 glucosyltransferase family.</text>
</comment>
<feature type="transmembrane region" description="Helical" evidence="14">
    <location>
        <begin position="315"/>
        <end position="338"/>
    </location>
</feature>
<comment type="catalytic activity">
    <reaction evidence="13">
        <text>an alpha-D-Glc-(1-&gt;3)-alpha-D-Glc-(1-&gt;3)-alpha-D-Man-(1-&gt;2)-alpha-D-Man-(1-&gt;2)-alpha-D-Man-(1-&gt;3)-[alpha-D-Man-(1-&gt;2)-alpha-D-Man-(1-&gt;3)-[alpha-D-Man-(1-&gt;2)-alpha-D-Man-(1-&gt;6)]-alpha-D-Man-(1-&gt;6)]-beta-D-Man-(1-&gt;4)-beta-D-GlcNAc-(1-&gt;4)-alpha-D-GlcNAc-diphospho-di-trans,poly-cis-dolichol + a di-trans,poly-cis-dolichyl beta-D-glucosyl phosphate = a alpha-D-Glc-(1-&gt;2)-alpha-D-Glc-(1-&gt;3)-alpha-D-Glc-(1-&gt;3)-alpha-D-Man-(1-&gt;2)-alpha-D-Man-(1-&gt;2)-alpha-D-Man-(1-&gt;3)-[alpha-D-Man-(1-&gt;2)-alpha-D-Man-(1-&gt;3)-[alpha-D-Man-(1-&gt;2)-alpha-D-Man-(1-&gt;6)]-alpha-D-Man-(1-&gt;6)]-beta-D-Man-(1-&gt;4)-beta-D-GlcNAc-(1-&gt;4)-alpha-D-GlcNAc-diphospho-di-trans,poly-cis-dolichol + a di-trans,poly-cis-dolichyl phosphate + H(+)</text>
        <dbReference type="Rhea" id="RHEA:29543"/>
        <dbReference type="Rhea" id="RHEA-COMP:19498"/>
        <dbReference type="Rhea" id="RHEA-COMP:19502"/>
        <dbReference type="Rhea" id="RHEA-COMP:19512"/>
        <dbReference type="Rhea" id="RHEA-COMP:19522"/>
        <dbReference type="ChEBI" id="CHEBI:15378"/>
        <dbReference type="ChEBI" id="CHEBI:57525"/>
        <dbReference type="ChEBI" id="CHEBI:57683"/>
        <dbReference type="ChEBI" id="CHEBI:132522"/>
        <dbReference type="ChEBI" id="CHEBI:132523"/>
        <dbReference type="EC" id="2.4.1.256"/>
    </reaction>
    <physiologicalReaction direction="left-to-right" evidence="13">
        <dbReference type="Rhea" id="RHEA:29544"/>
    </physiologicalReaction>
</comment>
<reference evidence="16" key="1">
    <citation type="submission" date="2015-02" db="EMBL/GenBank/DDBJ databases">
        <title>Genome sequencing for Strongylocentrotus purpuratus.</title>
        <authorList>
            <person name="Murali S."/>
            <person name="Liu Y."/>
            <person name="Vee V."/>
            <person name="English A."/>
            <person name="Wang M."/>
            <person name="Skinner E."/>
            <person name="Han Y."/>
            <person name="Muzny D.M."/>
            <person name="Worley K.C."/>
            <person name="Gibbs R.A."/>
        </authorList>
    </citation>
    <scope>NUCLEOTIDE SEQUENCE</scope>
</reference>
<keyword evidence="11 14" id="KW-0472">Membrane</keyword>
<comment type="pathway">
    <text evidence="2">Protein modification; protein glycosylation.</text>
</comment>
<dbReference type="RefSeq" id="XP_795309.3">
    <property type="nucleotide sequence ID" value="XM_790216.5"/>
</dbReference>
<reference evidence="15" key="2">
    <citation type="submission" date="2021-01" db="UniProtKB">
        <authorList>
            <consortium name="EnsemblMetazoa"/>
        </authorList>
    </citation>
    <scope>IDENTIFICATION</scope>
</reference>
<dbReference type="PIRSF" id="PIRSF028810">
    <property type="entry name" value="Alpha1_2_glucosyltferase_Alg10"/>
    <property type="match status" value="1"/>
</dbReference>
<feature type="transmembrane region" description="Helical" evidence="14">
    <location>
        <begin position="156"/>
        <end position="182"/>
    </location>
</feature>
<dbReference type="Pfam" id="PF04922">
    <property type="entry name" value="DIE2_ALG10"/>
    <property type="match status" value="1"/>
</dbReference>
<evidence type="ECO:0000256" key="13">
    <source>
        <dbReference type="ARBA" id="ARBA00048064"/>
    </source>
</evidence>
<dbReference type="KEGG" id="spu:590617"/>
<name>A0A7M7REC0_STRPU</name>
<evidence type="ECO:0000256" key="8">
    <source>
        <dbReference type="ARBA" id="ARBA00022692"/>
    </source>
</evidence>
<dbReference type="GO" id="GO:0006487">
    <property type="term" value="P:protein N-linked glycosylation"/>
    <property type="evidence" value="ECO:0000318"/>
    <property type="project" value="GO_Central"/>
</dbReference>
<dbReference type="GO" id="GO:0006488">
    <property type="term" value="P:dolichol-linked oligosaccharide biosynthetic process"/>
    <property type="evidence" value="ECO:0007669"/>
    <property type="project" value="UniProtKB-UniRule"/>
</dbReference>
<feature type="transmembrane region" description="Helical" evidence="14">
    <location>
        <begin position="241"/>
        <end position="261"/>
    </location>
</feature>
<evidence type="ECO:0000256" key="11">
    <source>
        <dbReference type="ARBA" id="ARBA00023136"/>
    </source>
</evidence>
<feature type="transmembrane region" description="Helical" evidence="14">
    <location>
        <begin position="7"/>
        <end position="25"/>
    </location>
</feature>
<evidence type="ECO:0000313" key="16">
    <source>
        <dbReference type="Proteomes" id="UP000007110"/>
    </source>
</evidence>
<dbReference type="Proteomes" id="UP000007110">
    <property type="component" value="Unassembled WGS sequence"/>
</dbReference>
<keyword evidence="10 14" id="KW-1133">Transmembrane helix</keyword>
<evidence type="ECO:0000256" key="4">
    <source>
        <dbReference type="ARBA" id="ARBA00011967"/>
    </source>
</evidence>
<evidence type="ECO:0000256" key="10">
    <source>
        <dbReference type="ARBA" id="ARBA00022989"/>
    </source>
</evidence>
<dbReference type="FunCoup" id="A0A7M7REC0">
    <property type="interactions" value="2001"/>
</dbReference>
<evidence type="ECO:0000256" key="1">
    <source>
        <dbReference type="ARBA" id="ARBA00004477"/>
    </source>
</evidence>
<feature type="transmembrane region" description="Helical" evidence="14">
    <location>
        <begin position="128"/>
        <end position="149"/>
    </location>
</feature>
<proteinExistence type="inferred from homology"/>
<feature type="transmembrane region" description="Helical" evidence="14">
    <location>
        <begin position="359"/>
        <end position="379"/>
    </location>
</feature>
<evidence type="ECO:0000256" key="6">
    <source>
        <dbReference type="ARBA" id="ARBA00022676"/>
    </source>
</evidence>
<dbReference type="GO" id="GO:0005789">
    <property type="term" value="C:endoplasmic reticulum membrane"/>
    <property type="evidence" value="ECO:0007669"/>
    <property type="project" value="UniProtKB-SubCell"/>
</dbReference>
<dbReference type="AlphaFoldDB" id="A0A7M7REC0"/>
<feature type="transmembrane region" description="Helical" evidence="14">
    <location>
        <begin position="282"/>
        <end position="303"/>
    </location>
</feature>
<keyword evidence="7" id="KW-0808">Transferase</keyword>
<feature type="transmembrane region" description="Helical" evidence="14">
    <location>
        <begin position="188"/>
        <end position="204"/>
    </location>
</feature>
<dbReference type="EC" id="2.4.1.256" evidence="4 14"/>
<accession>A0A7M7REC0</accession>
<comment type="function">
    <text evidence="12">Dol-P-Glc:Glc(2)Man(9)GlcNAc(2)-PP-Dol alpha-1,2-glucosyltransferase that operates in the biosynthetic pathway of dolichol-linked oligosaccharides, the glycan precursors employed in protein asparagine (N)-glycosylation. The assembly of dolichol-linked oligosaccharides begins on the cytosolic side of the endoplasmic reticulum membrane and finishes in its lumen. The sequential addition of sugars to dolichol pyrophosphate produces dolichol-linked oligosaccharides containing fourteen sugars, including two GlcNAcs, nine mannoses and three glucoses. Once assembled, the oligosaccharide is transferred from the lipid to nascent proteins by oligosaccharyltransferases. In the lumen of the endoplasmic reticulum, adds the third and last glucose residue from dolichyl phosphate glucose (Dol-P-Glc) onto the lipid-linked oligosaccharide intermediate Glc(2)Man(9)GlcNAc(2)-PP-Dol to produce Glc(3)Man(9)GlcNAc(2)-PP-Dol.</text>
</comment>
<comment type="subcellular location">
    <subcellularLocation>
        <location evidence="1">Endoplasmic reticulum membrane</location>
        <topology evidence="1">Multi-pass membrane protein</topology>
    </subcellularLocation>
</comment>
<feature type="transmembrane region" description="Helical" evidence="14">
    <location>
        <begin position="385"/>
        <end position="404"/>
    </location>
</feature>
<keyword evidence="8 14" id="KW-0812">Transmembrane</keyword>
<keyword evidence="6 14" id="KW-0328">Glycosyltransferase</keyword>
<dbReference type="OMA" id="VWDSKIT"/>
<evidence type="ECO:0000256" key="9">
    <source>
        <dbReference type="ARBA" id="ARBA00022824"/>
    </source>
</evidence>
<keyword evidence="9" id="KW-0256">Endoplasmic reticulum</keyword>
<protein>
    <recommendedName>
        <fullName evidence="5 14">Dol-P-Glc:Glc(2)Man(9)GlcNAc(2)-PP-Dol alpha-1,2-glucosyltransferase</fullName>
        <ecNumber evidence="4 14">2.4.1.256</ecNumber>
    </recommendedName>
</protein>